<proteinExistence type="predicted"/>
<protein>
    <submittedName>
        <fullName evidence="1">Uncharacterized protein</fullName>
    </submittedName>
</protein>
<reference evidence="1 2" key="1">
    <citation type="submission" date="2014-04" db="EMBL/GenBank/DDBJ databases">
        <authorList>
            <person name="Hornung B.V."/>
        </authorList>
    </citation>
    <scope>NUCLEOTIDE SEQUENCE [LARGE SCALE GENOMIC DNA]</scope>
    <source>
        <strain evidence="1 2">CRIB</strain>
    </source>
</reference>
<organism evidence="1 2">
    <name type="scientific">Romboutsia ilealis</name>
    <dbReference type="NCBI Taxonomy" id="1115758"/>
    <lineage>
        <taxon>Bacteria</taxon>
        <taxon>Bacillati</taxon>
        <taxon>Bacillota</taxon>
        <taxon>Clostridia</taxon>
        <taxon>Peptostreptococcales</taxon>
        <taxon>Peptostreptococcaceae</taxon>
        <taxon>Romboutsia</taxon>
    </lineage>
</organism>
<dbReference type="AlphaFoldDB" id="A0A1V1I0Q4"/>
<evidence type="ECO:0000313" key="2">
    <source>
        <dbReference type="Proteomes" id="UP000245622"/>
    </source>
</evidence>
<gene>
    <name evidence="1" type="ORF">CRIB_227</name>
</gene>
<accession>A0A1V1I0Q4</accession>
<evidence type="ECO:0000313" key="1">
    <source>
        <dbReference type="EMBL" id="CED92984.1"/>
    </source>
</evidence>
<name>A0A1V1I0Q4_9FIRM</name>
<dbReference type="KEGG" id="ril:CRIB_227"/>
<dbReference type="RefSeq" id="WP_243155163.1">
    <property type="nucleotide sequence ID" value="NZ_LN555523.1"/>
</dbReference>
<keyword evidence="2" id="KW-1185">Reference proteome</keyword>
<dbReference type="GeneID" id="82204405"/>
<sequence>MKYTLKYGLGQLKFDIKIQLEDILRLSSTGEDNDETRLAERSSEINDIIGKLYLRPSETKKKKSNDDGKKKYKSKYDKNRIKDILTEDELKVMEQYVFSFESGNNKLFKEYWADRKKTEIPLITTIFFRCILRIKDTYRGSLDKLWEDWNLITEEFNESIYKSQDEAIGFIRFKVEERIEEEKERLGKSINNKYKSNKKIVQLQNSSIDSIVNDLIISDDPNNNEIYSKIIIITDSLFKITEYRRNLRLSNQIATDKLMEEIIKLYNILPRESRYDATYKNLRKLKEDIEFKIKEIDGYMDTYRREAIKNCKIVNDYKKKEDKLKKSGYIEEAQEIAEKCIDIETQFNKNMRKNMDIYTDMSLKRMDLEIEEMDMKKYEDDNIMNSMIKLIEDINS</sequence>
<dbReference type="EMBL" id="LN555523">
    <property type="protein sequence ID" value="CED92984.1"/>
    <property type="molecule type" value="Genomic_DNA"/>
</dbReference>
<dbReference type="Proteomes" id="UP000245622">
    <property type="component" value="Chromosome 1"/>
</dbReference>